<dbReference type="Proteomes" id="UP000694287">
    <property type="component" value="Unassembled WGS sequence"/>
</dbReference>
<proteinExistence type="predicted"/>
<protein>
    <submittedName>
        <fullName evidence="3">GNAT family N-acetyltransferase</fullName>
    </submittedName>
</protein>
<evidence type="ECO:0000256" key="1">
    <source>
        <dbReference type="SAM" id="MobiDB-lite"/>
    </source>
</evidence>
<evidence type="ECO:0000313" key="3">
    <source>
        <dbReference type="EMBL" id="MBW0133549.1"/>
    </source>
</evidence>
<dbReference type="RefSeq" id="WP_218615841.1">
    <property type="nucleotide sequence ID" value="NZ_JADQDK010000001.1"/>
</dbReference>
<feature type="region of interest" description="Disordered" evidence="1">
    <location>
        <begin position="1"/>
        <end position="29"/>
    </location>
</feature>
<accession>A0ABS6UMU9</accession>
<dbReference type="InterPro" id="IPR000182">
    <property type="entry name" value="GNAT_dom"/>
</dbReference>
<evidence type="ECO:0000313" key="4">
    <source>
        <dbReference type="Proteomes" id="UP000694287"/>
    </source>
</evidence>
<feature type="compositionally biased region" description="Pro residues" evidence="1">
    <location>
        <begin position="1"/>
        <end position="26"/>
    </location>
</feature>
<gene>
    <name evidence="3" type="ORF">I4I81_04680</name>
</gene>
<sequence length="213" mass="23388">MSPLTPIQPAPTQPAPTQPAPTPPSPARWRCRWDTRLATPVPRLRPLRRDDDLAVDTVFAGLSAQSRYLRFHSPTPVLSAGTRRRLLDVDGRTHAALLAELPTVAGWHPVGIARLIAHAPRQAELAVAVVDDRQGRGIGRRLVEGLGTLAAELGYAELFGDVLRENVRIVRLLRSAFPGARLTWNDGTLRVSCRIDRPTGEITDEDILADLLF</sequence>
<dbReference type="EMBL" id="JADQDK010000001">
    <property type="protein sequence ID" value="MBW0133549.1"/>
    <property type="molecule type" value="Genomic_DNA"/>
</dbReference>
<comment type="caution">
    <text evidence="3">The sequence shown here is derived from an EMBL/GenBank/DDBJ whole genome shotgun (WGS) entry which is preliminary data.</text>
</comment>
<feature type="domain" description="N-acetyltransferase" evidence="2">
    <location>
        <begin position="42"/>
        <end position="196"/>
    </location>
</feature>
<organism evidence="3 4">
    <name type="scientific">Pseudonocardia abyssalis</name>
    <dbReference type="NCBI Taxonomy" id="2792008"/>
    <lineage>
        <taxon>Bacteria</taxon>
        <taxon>Bacillati</taxon>
        <taxon>Actinomycetota</taxon>
        <taxon>Actinomycetes</taxon>
        <taxon>Pseudonocardiales</taxon>
        <taxon>Pseudonocardiaceae</taxon>
        <taxon>Pseudonocardia</taxon>
    </lineage>
</organism>
<name>A0ABS6UMU9_9PSEU</name>
<dbReference type="CDD" id="cd04301">
    <property type="entry name" value="NAT_SF"/>
    <property type="match status" value="1"/>
</dbReference>
<dbReference type="PROSITE" id="PS51186">
    <property type="entry name" value="GNAT"/>
    <property type="match status" value="1"/>
</dbReference>
<evidence type="ECO:0000259" key="2">
    <source>
        <dbReference type="PROSITE" id="PS51186"/>
    </source>
</evidence>
<dbReference type="Pfam" id="PF00583">
    <property type="entry name" value="Acetyltransf_1"/>
    <property type="match status" value="1"/>
</dbReference>
<keyword evidence="4" id="KW-1185">Reference proteome</keyword>
<reference evidence="3 4" key="1">
    <citation type="submission" date="2020-11" db="EMBL/GenBank/DDBJ databases">
        <title>Pseudonocardia abyssalis sp. nov. and Pseudonocardia oceani sp. nov., description and phylogenomic analysis of two novel actinomycetes isolated from the deep Southern Ocean.</title>
        <authorList>
            <person name="Parra J."/>
        </authorList>
    </citation>
    <scope>NUCLEOTIDE SEQUENCE [LARGE SCALE GENOMIC DNA]</scope>
    <source>
        <strain evidence="3 4">KRD-168</strain>
    </source>
</reference>